<name>A0ABY7EH27_MYAAR</name>
<keyword evidence="2" id="KW-1185">Reference proteome</keyword>
<sequence length="232" mass="26559">ATILISIKLSFENWTTKSQRQSLTVKLNLLSLELLPLSQRQTVVLEQSFPKSLTQAQVRHLYQNHTSVAFGLATIEQLFDWSKLVHNYSSCNQKDCASISSHEIQRLTPRKSGELWLCYVEEEGMFCLICRKHNIKHRQNLKEVFAASPILRVKVEAVTTHSTSTLYSSALEGELLQRLSNGETFTLIQLYCRETDRKRVVETQFMLCKNVVDNFKSENAEAIATFSAEGNW</sequence>
<proteinExistence type="predicted"/>
<accession>A0ABY7EH27</accession>
<reference evidence="1" key="1">
    <citation type="submission" date="2022-11" db="EMBL/GenBank/DDBJ databases">
        <title>Centuries of genome instability and evolution in soft-shell clam transmissible cancer (bioRxiv).</title>
        <authorList>
            <person name="Hart S.F.M."/>
            <person name="Yonemitsu M.A."/>
            <person name="Giersch R.M."/>
            <person name="Beal B.F."/>
            <person name="Arriagada G."/>
            <person name="Davis B.W."/>
            <person name="Ostrander E.A."/>
            <person name="Goff S.P."/>
            <person name="Metzger M.J."/>
        </authorList>
    </citation>
    <scope>NUCLEOTIDE SEQUENCE</scope>
    <source>
        <strain evidence="1">MELC-2E11</strain>
        <tissue evidence="1">Siphon/mantle</tissue>
    </source>
</reference>
<protein>
    <submittedName>
        <fullName evidence="1">Uncharacterized protein</fullName>
    </submittedName>
</protein>
<gene>
    <name evidence="1" type="ORF">MAR_017657</name>
</gene>
<evidence type="ECO:0000313" key="1">
    <source>
        <dbReference type="EMBL" id="WAR07699.1"/>
    </source>
</evidence>
<dbReference type="Proteomes" id="UP001164746">
    <property type="component" value="Chromosome 6"/>
</dbReference>
<evidence type="ECO:0000313" key="2">
    <source>
        <dbReference type="Proteomes" id="UP001164746"/>
    </source>
</evidence>
<feature type="non-terminal residue" evidence="1">
    <location>
        <position position="1"/>
    </location>
</feature>
<organism evidence="1 2">
    <name type="scientific">Mya arenaria</name>
    <name type="common">Soft-shell clam</name>
    <dbReference type="NCBI Taxonomy" id="6604"/>
    <lineage>
        <taxon>Eukaryota</taxon>
        <taxon>Metazoa</taxon>
        <taxon>Spiralia</taxon>
        <taxon>Lophotrochozoa</taxon>
        <taxon>Mollusca</taxon>
        <taxon>Bivalvia</taxon>
        <taxon>Autobranchia</taxon>
        <taxon>Heteroconchia</taxon>
        <taxon>Euheterodonta</taxon>
        <taxon>Imparidentia</taxon>
        <taxon>Neoheterodontei</taxon>
        <taxon>Myida</taxon>
        <taxon>Myoidea</taxon>
        <taxon>Myidae</taxon>
        <taxon>Mya</taxon>
    </lineage>
</organism>
<dbReference type="EMBL" id="CP111017">
    <property type="protein sequence ID" value="WAR07699.1"/>
    <property type="molecule type" value="Genomic_DNA"/>
</dbReference>